<feature type="domain" description="Galactokinase N-terminal" evidence="15">
    <location>
        <begin position="10"/>
        <end position="53"/>
    </location>
</feature>
<dbReference type="SUPFAM" id="SSF55060">
    <property type="entry name" value="GHMP Kinase, C-terminal domain"/>
    <property type="match status" value="1"/>
</dbReference>
<dbReference type="GO" id="GO:0004335">
    <property type="term" value="F:galactokinase activity"/>
    <property type="evidence" value="ECO:0007669"/>
    <property type="project" value="UniProtKB-EC"/>
</dbReference>
<keyword evidence="2 11" id="KW-0963">Cytoplasm</keyword>
<reference evidence="16" key="2">
    <citation type="submission" date="2024-05" db="EMBL/GenBank/DDBJ databases">
        <title>Rhodohalobacter halophilus gen. nov., sp. nov., a moderately halophilic member of the family Balneolaceae.</title>
        <authorList>
            <person name="Xia J."/>
        </authorList>
    </citation>
    <scope>NUCLEOTIDE SEQUENCE</scope>
    <source>
        <strain evidence="16">WB101</strain>
    </source>
</reference>
<protein>
    <recommendedName>
        <fullName evidence="11 12">Galactokinase</fullName>
        <ecNumber evidence="11 12">2.7.1.6</ecNumber>
    </recommendedName>
    <alternativeName>
        <fullName evidence="11">Galactose kinase</fullName>
    </alternativeName>
</protein>
<feature type="binding site" evidence="11">
    <location>
        <begin position="122"/>
        <end position="128"/>
    </location>
    <ligand>
        <name>ATP</name>
        <dbReference type="ChEBI" id="CHEBI:30616"/>
    </ligand>
</feature>
<dbReference type="PIRSF" id="PIRSF000530">
    <property type="entry name" value="Galactokinase"/>
    <property type="match status" value="1"/>
</dbReference>
<dbReference type="PROSITE" id="PS00106">
    <property type="entry name" value="GALACTOKINASE"/>
    <property type="match status" value="1"/>
</dbReference>
<evidence type="ECO:0000256" key="4">
    <source>
        <dbReference type="ARBA" id="ARBA00022723"/>
    </source>
</evidence>
<dbReference type="InterPro" id="IPR019539">
    <property type="entry name" value="GalKase_N"/>
</dbReference>
<dbReference type="Pfam" id="PF08544">
    <property type="entry name" value="GHMP_kinases_C"/>
    <property type="match status" value="1"/>
</dbReference>
<keyword evidence="9 11" id="KW-0299">Galactose metabolism</keyword>
<dbReference type="InterPro" id="IPR013750">
    <property type="entry name" value="GHMP_kinase_C_dom"/>
</dbReference>
<feature type="domain" description="GHMP kinase N-terminal" evidence="13">
    <location>
        <begin position="92"/>
        <end position="180"/>
    </location>
</feature>
<dbReference type="NCBIfam" id="TIGR00131">
    <property type="entry name" value="gal_kin"/>
    <property type="match status" value="1"/>
</dbReference>
<dbReference type="InterPro" id="IPR019741">
    <property type="entry name" value="Galactokinase_CS"/>
</dbReference>
<dbReference type="InterPro" id="IPR006203">
    <property type="entry name" value="GHMP_knse_ATP-bd_CS"/>
</dbReference>
<dbReference type="Proteomes" id="UP001165366">
    <property type="component" value="Unassembled WGS sequence"/>
</dbReference>
<sequence>MKDLFEGVYKKFKSHFDSEPILIQSPGRVNLIGEHTDYNMGFVLPAAIDKMIVLGFAANGSEKIRLHSIDMQQSYVVALKRDLEKSDHHWANYILGVIDQLQTRGDEIGGFDCVFGGDIPIGAGLSSSAALEGGVALGLSKLFDLSITKTEMAKIGQAAENHFVGMQCGIMDQFANIHGKEGHALKLDCRSLEFELYPFRRSDIKIILCDTNVHRELTSSEYNIRRQQCEEGVQVLKKYYPEIKSLRDVNLPTLKKHMGDFNPTVFQRCKFVLEENNRVEAACEALTKDDLDTFGKLMYKSHYGLRDLYEVSCKELDALVAIAETLDGVFGSRMMGGGFGGCTINLVKEEFVDEFISTVEEGYSEQVGEGLQIYKASISDGAKQIFQNSSFWLIEN</sequence>
<dbReference type="PANTHER" id="PTHR10457">
    <property type="entry name" value="MEVALONATE KINASE/GALACTOKINASE"/>
    <property type="match status" value="1"/>
</dbReference>
<feature type="binding site" evidence="11">
    <location>
        <position position="222"/>
    </location>
    <ligand>
        <name>substrate</name>
    </ligand>
</feature>
<evidence type="ECO:0000256" key="6">
    <source>
        <dbReference type="ARBA" id="ARBA00022777"/>
    </source>
</evidence>
<keyword evidence="17" id="KW-1185">Reference proteome</keyword>
<reference evidence="16" key="1">
    <citation type="submission" date="2022-01" db="EMBL/GenBank/DDBJ databases">
        <authorList>
            <person name="Wang Y."/>
        </authorList>
    </citation>
    <scope>NUCLEOTIDE SEQUENCE</scope>
    <source>
        <strain evidence="16">WB101</strain>
    </source>
</reference>
<proteinExistence type="inferred from homology"/>
<feature type="binding site" evidence="11">
    <location>
        <begin position="34"/>
        <end position="37"/>
    </location>
    <ligand>
        <name>substrate</name>
    </ligand>
</feature>
<dbReference type="EC" id="2.7.1.6" evidence="11 12"/>
<comment type="catalytic activity">
    <reaction evidence="11">
        <text>alpha-D-galactose + ATP = alpha-D-galactose 1-phosphate + ADP + H(+)</text>
        <dbReference type="Rhea" id="RHEA:13553"/>
        <dbReference type="ChEBI" id="CHEBI:15378"/>
        <dbReference type="ChEBI" id="CHEBI:28061"/>
        <dbReference type="ChEBI" id="CHEBI:30616"/>
        <dbReference type="ChEBI" id="CHEBI:58336"/>
        <dbReference type="ChEBI" id="CHEBI:456216"/>
        <dbReference type="EC" id="2.7.1.6"/>
    </reaction>
</comment>
<comment type="caution">
    <text evidence="16">The sequence shown here is derived from an EMBL/GenBank/DDBJ whole genome shotgun (WGS) entry which is preliminary data.</text>
</comment>
<evidence type="ECO:0000259" key="13">
    <source>
        <dbReference type="Pfam" id="PF00288"/>
    </source>
</evidence>
<evidence type="ECO:0000256" key="1">
    <source>
        <dbReference type="ARBA" id="ARBA00006566"/>
    </source>
</evidence>
<evidence type="ECO:0000256" key="8">
    <source>
        <dbReference type="ARBA" id="ARBA00022842"/>
    </source>
</evidence>
<evidence type="ECO:0000256" key="11">
    <source>
        <dbReference type="HAMAP-Rule" id="MF_00246"/>
    </source>
</evidence>
<dbReference type="InterPro" id="IPR020568">
    <property type="entry name" value="Ribosomal_Su5_D2-typ_SF"/>
</dbReference>
<comment type="function">
    <text evidence="11">Catalyzes the transfer of the gamma-phosphate of ATP to D-galactose to form alpha-D-galactose-1-phosphate (Gal-1-P).</text>
</comment>
<dbReference type="SUPFAM" id="SSF54211">
    <property type="entry name" value="Ribosomal protein S5 domain 2-like"/>
    <property type="match status" value="1"/>
</dbReference>
<dbReference type="InterPro" id="IPR022963">
    <property type="entry name" value="Galactokinase_bac"/>
</dbReference>
<dbReference type="InterPro" id="IPR006206">
    <property type="entry name" value="Mevalonate/galactokinase"/>
</dbReference>
<dbReference type="NCBIfam" id="NF003705">
    <property type="entry name" value="PRK05322.1"/>
    <property type="match status" value="1"/>
</dbReference>
<evidence type="ECO:0000313" key="16">
    <source>
        <dbReference type="EMBL" id="MCG2589227.1"/>
    </source>
</evidence>
<dbReference type="EMBL" id="JAKLWS010000013">
    <property type="protein sequence ID" value="MCG2589227.1"/>
    <property type="molecule type" value="Genomic_DNA"/>
</dbReference>
<feature type="binding site" evidence="11">
    <location>
        <position position="128"/>
    </location>
    <ligand>
        <name>Mg(2+)</name>
        <dbReference type="ChEBI" id="CHEBI:18420"/>
    </ligand>
</feature>
<dbReference type="Gene3D" id="3.30.70.890">
    <property type="entry name" value="GHMP kinase, C-terminal domain"/>
    <property type="match status" value="1"/>
</dbReference>
<feature type="binding site" evidence="11">
    <location>
        <position position="160"/>
    </location>
    <ligand>
        <name>Mg(2+)</name>
        <dbReference type="ChEBI" id="CHEBI:18420"/>
    </ligand>
</feature>
<keyword evidence="6 11" id="KW-0418">Kinase</keyword>
<keyword evidence="5 11" id="KW-0547">Nucleotide-binding</keyword>
<comment type="pathway">
    <text evidence="11">Carbohydrate metabolism; galactose metabolism.</text>
</comment>
<keyword evidence="10 11" id="KW-0119">Carbohydrate metabolism</keyword>
<dbReference type="RefSeq" id="WP_237854590.1">
    <property type="nucleotide sequence ID" value="NZ_JAKLWS010000013.1"/>
</dbReference>
<evidence type="ECO:0000313" key="17">
    <source>
        <dbReference type="Proteomes" id="UP001165366"/>
    </source>
</evidence>
<evidence type="ECO:0000256" key="9">
    <source>
        <dbReference type="ARBA" id="ARBA00023144"/>
    </source>
</evidence>
<keyword evidence="3 11" id="KW-0808">Transferase</keyword>
<keyword evidence="7 11" id="KW-0067">ATP-binding</keyword>
<gene>
    <name evidence="11" type="primary">galK</name>
    <name evidence="16" type="ORF">L6773_11665</name>
</gene>
<evidence type="ECO:0000256" key="10">
    <source>
        <dbReference type="ARBA" id="ARBA00023277"/>
    </source>
</evidence>
<evidence type="ECO:0000256" key="2">
    <source>
        <dbReference type="ARBA" id="ARBA00022490"/>
    </source>
</evidence>
<evidence type="ECO:0000256" key="3">
    <source>
        <dbReference type="ARBA" id="ARBA00022679"/>
    </source>
</evidence>
<feature type="active site" description="Proton acceptor" evidence="11">
    <location>
        <position position="172"/>
    </location>
</feature>
<dbReference type="InterPro" id="IPR000705">
    <property type="entry name" value="Galactokinase"/>
</dbReference>
<dbReference type="InterPro" id="IPR014721">
    <property type="entry name" value="Ribsml_uS5_D2-typ_fold_subgr"/>
</dbReference>
<keyword evidence="8 11" id="KW-0460">Magnesium</keyword>
<dbReference type="PROSITE" id="PS00627">
    <property type="entry name" value="GHMP_KINASES_ATP"/>
    <property type="match status" value="1"/>
</dbReference>
<feature type="binding site" evidence="11">
    <location>
        <position position="68"/>
    </location>
    <ligand>
        <name>ATP</name>
        <dbReference type="ChEBI" id="CHEBI:30616"/>
    </ligand>
</feature>
<comment type="similarity">
    <text evidence="1 11">Belongs to the GHMP kinase family. GalK subfamily.</text>
</comment>
<dbReference type="Pfam" id="PF10509">
    <property type="entry name" value="GalKase_gal_bdg"/>
    <property type="match status" value="1"/>
</dbReference>
<dbReference type="PANTHER" id="PTHR10457:SF7">
    <property type="entry name" value="GALACTOKINASE-RELATED"/>
    <property type="match status" value="1"/>
</dbReference>
<dbReference type="InterPro" id="IPR006204">
    <property type="entry name" value="GHMP_kinase_N_dom"/>
</dbReference>
<dbReference type="Gene3D" id="3.30.230.10">
    <property type="match status" value="1"/>
</dbReference>
<feature type="domain" description="GHMP kinase C-terminal" evidence="14">
    <location>
        <begin position="284"/>
        <end position="357"/>
    </location>
</feature>
<dbReference type="PRINTS" id="PR00473">
    <property type="entry name" value="GALCTOKINASE"/>
</dbReference>
<dbReference type="HAMAP" id="MF_00246">
    <property type="entry name" value="Galactokinase"/>
    <property type="match status" value="1"/>
</dbReference>
<feature type="site" description="Transition state stabilizer" evidence="11">
    <location>
        <position position="28"/>
    </location>
</feature>
<accession>A0ABS9KEE4</accession>
<organism evidence="16 17">
    <name type="scientific">Rhodohalobacter sulfatireducens</name>
    <dbReference type="NCBI Taxonomy" id="2911366"/>
    <lineage>
        <taxon>Bacteria</taxon>
        <taxon>Pseudomonadati</taxon>
        <taxon>Balneolota</taxon>
        <taxon>Balneolia</taxon>
        <taxon>Balneolales</taxon>
        <taxon>Balneolaceae</taxon>
        <taxon>Rhodohalobacter</taxon>
    </lineage>
</organism>
<evidence type="ECO:0000256" key="7">
    <source>
        <dbReference type="ARBA" id="ARBA00022840"/>
    </source>
</evidence>
<dbReference type="InterPro" id="IPR036554">
    <property type="entry name" value="GHMP_kinase_C_sf"/>
</dbReference>
<evidence type="ECO:0000259" key="15">
    <source>
        <dbReference type="Pfam" id="PF10509"/>
    </source>
</evidence>
<comment type="subcellular location">
    <subcellularLocation>
        <location evidence="11">Cytoplasm</location>
    </subcellularLocation>
</comment>
<dbReference type="PRINTS" id="PR00959">
    <property type="entry name" value="MEVGALKINASE"/>
</dbReference>
<evidence type="ECO:0000256" key="5">
    <source>
        <dbReference type="ARBA" id="ARBA00022741"/>
    </source>
</evidence>
<evidence type="ECO:0000259" key="14">
    <source>
        <dbReference type="Pfam" id="PF08544"/>
    </source>
</evidence>
<dbReference type="Pfam" id="PF00288">
    <property type="entry name" value="GHMP_kinases_N"/>
    <property type="match status" value="1"/>
</dbReference>
<name>A0ABS9KEE4_9BACT</name>
<keyword evidence="4 11" id="KW-0479">Metal-binding</keyword>
<evidence type="ECO:0000256" key="12">
    <source>
        <dbReference type="NCBIfam" id="TIGR00131"/>
    </source>
</evidence>